<feature type="region of interest" description="Disordered" evidence="1">
    <location>
        <begin position="31"/>
        <end position="91"/>
    </location>
</feature>
<reference evidence="2" key="1">
    <citation type="submission" date="2020-05" db="EMBL/GenBank/DDBJ databases">
        <title>Phylogenomic resolution of chytrid fungi.</title>
        <authorList>
            <person name="Stajich J.E."/>
            <person name="Amses K."/>
            <person name="Simmons R."/>
            <person name="Seto K."/>
            <person name="Myers J."/>
            <person name="Bonds A."/>
            <person name="Quandt C.A."/>
            <person name="Barry K."/>
            <person name="Liu P."/>
            <person name="Grigoriev I."/>
            <person name="Longcore J.E."/>
            <person name="James T.Y."/>
        </authorList>
    </citation>
    <scope>NUCLEOTIDE SEQUENCE</scope>
    <source>
        <strain evidence="2">JEL0379</strain>
    </source>
</reference>
<comment type="caution">
    <text evidence="2">The sequence shown here is derived from an EMBL/GenBank/DDBJ whole genome shotgun (WGS) entry which is preliminary data.</text>
</comment>
<feature type="compositionally biased region" description="Polar residues" evidence="1">
    <location>
        <begin position="80"/>
        <end position="91"/>
    </location>
</feature>
<accession>A0AAD5TNK1</accession>
<dbReference type="EMBL" id="JADGJQ010000010">
    <property type="protein sequence ID" value="KAJ3182090.1"/>
    <property type="molecule type" value="Genomic_DNA"/>
</dbReference>
<proteinExistence type="predicted"/>
<protein>
    <submittedName>
        <fullName evidence="2">Uncharacterized protein</fullName>
    </submittedName>
</protein>
<dbReference type="Proteomes" id="UP001212152">
    <property type="component" value="Unassembled WGS sequence"/>
</dbReference>
<name>A0AAD5TNK1_9FUNG</name>
<gene>
    <name evidence="2" type="ORF">HDU87_000437</name>
</gene>
<organism evidence="2 3">
    <name type="scientific">Geranomyces variabilis</name>
    <dbReference type="NCBI Taxonomy" id="109894"/>
    <lineage>
        <taxon>Eukaryota</taxon>
        <taxon>Fungi</taxon>
        <taxon>Fungi incertae sedis</taxon>
        <taxon>Chytridiomycota</taxon>
        <taxon>Chytridiomycota incertae sedis</taxon>
        <taxon>Chytridiomycetes</taxon>
        <taxon>Spizellomycetales</taxon>
        <taxon>Powellomycetaceae</taxon>
        <taxon>Geranomyces</taxon>
    </lineage>
</organism>
<dbReference type="InterPro" id="IPR038491">
    <property type="entry name" value="Velvet_dom_sf"/>
</dbReference>
<sequence length="91" mass="9135">MTESTALSKCFARQGVPIHIRKYWCPPSSAGCGDAAAAEGDGEGSGGTMQEAEGEGGGGVTMGDGNGGLDVDEGGDNGRLSRSPTQTFRNP</sequence>
<keyword evidence="3" id="KW-1185">Reference proteome</keyword>
<evidence type="ECO:0000313" key="3">
    <source>
        <dbReference type="Proteomes" id="UP001212152"/>
    </source>
</evidence>
<feature type="compositionally biased region" description="Gly residues" evidence="1">
    <location>
        <begin position="55"/>
        <end position="68"/>
    </location>
</feature>
<dbReference type="AlphaFoldDB" id="A0AAD5TNK1"/>
<evidence type="ECO:0000256" key="1">
    <source>
        <dbReference type="SAM" id="MobiDB-lite"/>
    </source>
</evidence>
<dbReference type="Gene3D" id="2.60.40.3960">
    <property type="entry name" value="Velvet domain"/>
    <property type="match status" value="1"/>
</dbReference>
<evidence type="ECO:0000313" key="2">
    <source>
        <dbReference type="EMBL" id="KAJ3182090.1"/>
    </source>
</evidence>